<dbReference type="GO" id="GO:0005886">
    <property type="term" value="C:plasma membrane"/>
    <property type="evidence" value="ECO:0007669"/>
    <property type="project" value="UniProtKB-SubCell"/>
</dbReference>
<reference evidence="9 10" key="1">
    <citation type="journal article" date="2009" name="Infect. Immun.">
        <title>Comparative genomics reveal extensive transposon-mediated genomic plasticity and diversity among potential effector proteins within the genus Coxiella.</title>
        <authorList>
            <person name="Beare P.A."/>
            <person name="Unsworth N."/>
            <person name="Andoh M."/>
            <person name="Voth D.E."/>
            <person name="Omsland A."/>
            <person name="Gilk S.D."/>
            <person name="Williams K.P."/>
            <person name="Sobral B.W."/>
            <person name="Kupko J.J.III."/>
            <person name="Porcella S.F."/>
            <person name="Samuel J.E."/>
            <person name="Heinzen R.A."/>
        </authorList>
    </citation>
    <scope>NUCLEOTIDE SEQUENCE [LARGE SCALE GENOMIC DNA]</scope>
    <source>
        <strain evidence="9 10">Dugway 5J108-111</strain>
    </source>
</reference>
<comment type="similarity">
    <text evidence="7">Belongs to the binding-protein-dependent transport system permease family.</text>
</comment>
<keyword evidence="5 7" id="KW-1133">Transmembrane helix</keyword>
<dbReference type="RefSeq" id="WP_011996404.1">
    <property type="nucleotide sequence ID" value="NC_009727.1"/>
</dbReference>
<gene>
    <name evidence="9" type="primary">oppB</name>
    <name evidence="9" type="ordered locus">CBUD_0092</name>
</gene>
<evidence type="ECO:0000256" key="7">
    <source>
        <dbReference type="RuleBase" id="RU363032"/>
    </source>
</evidence>
<accession>A9KB79</accession>
<evidence type="ECO:0000256" key="2">
    <source>
        <dbReference type="ARBA" id="ARBA00022448"/>
    </source>
</evidence>
<keyword evidence="6 7" id="KW-0472">Membrane</keyword>
<feature type="transmembrane region" description="Helical" evidence="7">
    <location>
        <begin position="18"/>
        <end position="39"/>
    </location>
</feature>
<evidence type="ECO:0000256" key="4">
    <source>
        <dbReference type="ARBA" id="ARBA00022692"/>
    </source>
</evidence>
<feature type="transmembrane region" description="Helical" evidence="7">
    <location>
        <begin position="123"/>
        <end position="147"/>
    </location>
</feature>
<dbReference type="Pfam" id="PF00528">
    <property type="entry name" value="BPD_transp_1"/>
    <property type="match status" value="1"/>
</dbReference>
<organism evidence="9 10">
    <name type="scientific">Coxiella burnetii (strain Dugway 5J108-111)</name>
    <dbReference type="NCBI Taxonomy" id="434922"/>
    <lineage>
        <taxon>Bacteria</taxon>
        <taxon>Pseudomonadati</taxon>
        <taxon>Pseudomonadota</taxon>
        <taxon>Gammaproteobacteria</taxon>
        <taxon>Legionellales</taxon>
        <taxon>Coxiellaceae</taxon>
        <taxon>Coxiella</taxon>
    </lineage>
</organism>
<dbReference type="HOGENOM" id="CLU_036879_1_2_6"/>
<feature type="transmembrane region" description="Helical" evidence="7">
    <location>
        <begin position="256"/>
        <end position="281"/>
    </location>
</feature>
<name>A9KB79_COXBN</name>
<feature type="transmembrane region" description="Helical" evidence="7">
    <location>
        <begin position="198"/>
        <end position="220"/>
    </location>
</feature>
<dbReference type="SUPFAM" id="SSF161098">
    <property type="entry name" value="MetI-like"/>
    <property type="match status" value="1"/>
</dbReference>
<dbReference type="AlphaFoldDB" id="A9KB79"/>
<dbReference type="EMBL" id="CP000733">
    <property type="protein sequence ID" value="ABS78488.1"/>
    <property type="molecule type" value="Genomic_DNA"/>
</dbReference>
<dbReference type="GO" id="GO:0055085">
    <property type="term" value="P:transmembrane transport"/>
    <property type="evidence" value="ECO:0007669"/>
    <property type="project" value="InterPro"/>
</dbReference>
<dbReference type="PANTHER" id="PTHR30465:SF0">
    <property type="entry name" value="OLIGOPEPTIDE TRANSPORT SYSTEM PERMEASE PROTEIN APPB"/>
    <property type="match status" value="1"/>
</dbReference>
<dbReference type="CDD" id="cd06261">
    <property type="entry name" value="TM_PBP2"/>
    <property type="match status" value="1"/>
</dbReference>
<feature type="transmembrane region" description="Helical" evidence="7">
    <location>
        <begin position="154"/>
        <end position="178"/>
    </location>
</feature>
<evidence type="ECO:0000313" key="10">
    <source>
        <dbReference type="Proteomes" id="UP000008555"/>
    </source>
</evidence>
<dbReference type="InterPro" id="IPR035906">
    <property type="entry name" value="MetI-like_sf"/>
</dbReference>
<evidence type="ECO:0000256" key="3">
    <source>
        <dbReference type="ARBA" id="ARBA00022475"/>
    </source>
</evidence>
<protein>
    <submittedName>
        <fullName evidence="9">Oligopeptide transport system permease protein</fullName>
    </submittedName>
</protein>
<proteinExistence type="inferred from homology"/>
<dbReference type="InterPro" id="IPR000515">
    <property type="entry name" value="MetI-like"/>
</dbReference>
<comment type="subcellular location">
    <subcellularLocation>
        <location evidence="1 7">Cell membrane</location>
        <topology evidence="1 7">Multi-pass membrane protein</topology>
    </subcellularLocation>
</comment>
<sequence length="336" mass="37793">MQKEQGGIKVFAYLIRRILYAIPILIGVNLITFALFFLVNTPDSMARAHLGDRHVTQVAIDRWKKERGYDKPLFFNTKESGIKKITDTLFFTKSLGLFIFRFGRSDQGHDIGHDISQRMWPSLAIALPTLLVGLAVNITFALFLALFRATYFDVFGVVICVIIMSISSLFYVIMGQYIFGKVLRLVPLSGYQNGIDAIKFLILPILIGVFSGIGAGTRWYRTIFLEELHKDYVRTARAKGLSEFKVLYKHILKNSLIPILTGVVVIIPTLFLGSLILESFFGIPGLGSYTIDAIQQQDFDIVRAMVFLGTVLYIAGLILTDFSYTLVDPRVRLTKG</sequence>
<dbReference type="KEGG" id="cbd:CBUD_0092"/>
<dbReference type="PANTHER" id="PTHR30465">
    <property type="entry name" value="INNER MEMBRANE ABC TRANSPORTER"/>
    <property type="match status" value="1"/>
</dbReference>
<evidence type="ECO:0000259" key="8">
    <source>
        <dbReference type="PROSITE" id="PS50928"/>
    </source>
</evidence>
<dbReference type="PROSITE" id="PS50928">
    <property type="entry name" value="ABC_TM1"/>
    <property type="match status" value="1"/>
</dbReference>
<evidence type="ECO:0000256" key="5">
    <source>
        <dbReference type="ARBA" id="ARBA00022989"/>
    </source>
</evidence>
<dbReference type="Gene3D" id="1.10.3720.10">
    <property type="entry name" value="MetI-like"/>
    <property type="match status" value="1"/>
</dbReference>
<keyword evidence="2 7" id="KW-0813">Transport</keyword>
<feature type="transmembrane region" description="Helical" evidence="7">
    <location>
        <begin position="301"/>
        <end position="327"/>
    </location>
</feature>
<keyword evidence="3" id="KW-1003">Cell membrane</keyword>
<evidence type="ECO:0000256" key="6">
    <source>
        <dbReference type="ARBA" id="ARBA00023136"/>
    </source>
</evidence>
<keyword evidence="4 7" id="KW-0812">Transmembrane</keyword>
<evidence type="ECO:0000313" key="9">
    <source>
        <dbReference type="EMBL" id="ABS78488.1"/>
    </source>
</evidence>
<evidence type="ECO:0000256" key="1">
    <source>
        <dbReference type="ARBA" id="ARBA00004651"/>
    </source>
</evidence>
<feature type="domain" description="ABC transmembrane type-1" evidence="8">
    <location>
        <begin position="119"/>
        <end position="323"/>
    </location>
</feature>
<dbReference type="Proteomes" id="UP000008555">
    <property type="component" value="Chromosome"/>
</dbReference>